<name>A0A9Q9IDP4_9ACTN</name>
<evidence type="ECO:0000313" key="3">
    <source>
        <dbReference type="Proteomes" id="UP001058003"/>
    </source>
</evidence>
<reference evidence="2" key="1">
    <citation type="submission" date="2021-04" db="EMBL/GenBank/DDBJ databases">
        <title>Dactylosporangium aurantiacum NRRL B-8018 full assembly.</title>
        <authorList>
            <person name="Hartkoorn R.C."/>
            <person name="Beaudoing E."/>
            <person name="Hot D."/>
        </authorList>
    </citation>
    <scope>NUCLEOTIDE SEQUENCE</scope>
    <source>
        <strain evidence="2">NRRL B-8018</strain>
    </source>
</reference>
<proteinExistence type="predicted"/>
<dbReference type="GO" id="GO:0016301">
    <property type="term" value="F:kinase activity"/>
    <property type="evidence" value="ECO:0007669"/>
    <property type="project" value="UniProtKB-KW"/>
</dbReference>
<dbReference type="InterPro" id="IPR043128">
    <property type="entry name" value="Rev_trsase/Diguanyl_cyclase"/>
</dbReference>
<gene>
    <name evidence="2" type="ORF">Daura_31570</name>
</gene>
<keyword evidence="2" id="KW-0808">Transferase</keyword>
<evidence type="ECO:0000313" key="2">
    <source>
        <dbReference type="EMBL" id="UWZ51283.1"/>
    </source>
</evidence>
<dbReference type="RefSeq" id="WP_162189898.1">
    <property type="nucleotide sequence ID" value="NZ_CP073767.1"/>
</dbReference>
<organism evidence="2 3">
    <name type="scientific">Dactylosporangium aurantiacum</name>
    <dbReference type="NCBI Taxonomy" id="35754"/>
    <lineage>
        <taxon>Bacteria</taxon>
        <taxon>Bacillati</taxon>
        <taxon>Actinomycetota</taxon>
        <taxon>Actinomycetes</taxon>
        <taxon>Micromonosporales</taxon>
        <taxon>Micromonosporaceae</taxon>
        <taxon>Dactylosporangium</taxon>
    </lineage>
</organism>
<sequence length="381" mass="40698">MPDLLQPRTRLAKRTLIVLSHAIEHMALAPAEDGPALVIALFQRRPYYERERAVYERIAARGAVAVVGLVDGPVEGAAGTGERPRGAPGGPVIARLDEHDDLASEWSVVVLTPRTGAVLIARDLERVDDAAQSLEGGRLFDGRVSFRRDDALHEALRLQKALAGALPEAAIAALDAVTDRVRELPAAPGESRLDASVQFLIDSLHREQADASTVRRRLDEARAAGDGHTDDLGAPAVQRWLGTTGTTASGTLPVALLAVRVVSPTGGLQRAGRRGVGPETVGVLRILQQARRPSDRSVRLDGDEYLLVMPSRTEAEVIELAHRVAAEIAALRHEFPLANVRAVCAVTVTRRRPLPVPALRDALAWAFAQGVAVATLPADTA</sequence>
<dbReference type="AlphaFoldDB" id="A0A9Q9IDP4"/>
<dbReference type="SUPFAM" id="SSF55073">
    <property type="entry name" value="Nucleotide cyclase"/>
    <property type="match status" value="1"/>
</dbReference>
<evidence type="ECO:0000259" key="1">
    <source>
        <dbReference type="Pfam" id="PF10069"/>
    </source>
</evidence>
<keyword evidence="3" id="KW-1185">Reference proteome</keyword>
<dbReference type="Pfam" id="PF10069">
    <property type="entry name" value="DICT"/>
    <property type="match status" value="1"/>
</dbReference>
<dbReference type="Gene3D" id="3.30.70.270">
    <property type="match status" value="1"/>
</dbReference>
<dbReference type="InterPro" id="IPR029787">
    <property type="entry name" value="Nucleotide_cyclase"/>
</dbReference>
<protein>
    <submittedName>
        <fullName evidence="2">Histidine kinase</fullName>
    </submittedName>
</protein>
<dbReference type="EMBL" id="CP073767">
    <property type="protein sequence ID" value="UWZ51283.1"/>
    <property type="molecule type" value="Genomic_DNA"/>
</dbReference>
<feature type="domain" description="DICT" evidence="1">
    <location>
        <begin position="9"/>
        <end position="123"/>
    </location>
</feature>
<dbReference type="KEGG" id="daur:Daura_31570"/>
<accession>A0A9Q9IDP4</accession>
<dbReference type="InterPro" id="IPR019278">
    <property type="entry name" value="DICT_dom"/>
</dbReference>
<keyword evidence="2" id="KW-0418">Kinase</keyword>
<dbReference type="Proteomes" id="UP001058003">
    <property type="component" value="Chromosome"/>
</dbReference>